<dbReference type="SUPFAM" id="SSF88659">
    <property type="entry name" value="Sigma3 and sigma4 domains of RNA polymerase sigma factors"/>
    <property type="match status" value="1"/>
</dbReference>
<proteinExistence type="inferred from homology"/>
<dbReference type="InterPro" id="IPR013249">
    <property type="entry name" value="RNA_pol_sigma70_r4_t2"/>
</dbReference>
<dbReference type="InterPro" id="IPR014327">
    <property type="entry name" value="RNA_pol_sigma70_bacteroid"/>
</dbReference>
<evidence type="ECO:0000259" key="8">
    <source>
        <dbReference type="Pfam" id="PF08281"/>
    </source>
</evidence>
<feature type="domain" description="RNA polymerase sigma-70 region 2" evidence="7">
    <location>
        <begin position="21"/>
        <end position="85"/>
    </location>
</feature>
<feature type="domain" description="RNA polymerase sigma factor 70 region 4 type 2" evidence="8">
    <location>
        <begin position="120"/>
        <end position="167"/>
    </location>
</feature>
<dbReference type="Pfam" id="PF04542">
    <property type="entry name" value="Sigma70_r2"/>
    <property type="match status" value="1"/>
</dbReference>
<evidence type="ECO:0000256" key="3">
    <source>
        <dbReference type="ARBA" id="ARBA00023082"/>
    </source>
</evidence>
<evidence type="ECO:0000256" key="6">
    <source>
        <dbReference type="RuleBase" id="RU000716"/>
    </source>
</evidence>
<dbReference type="InterPro" id="IPR013325">
    <property type="entry name" value="RNA_pol_sigma_r2"/>
</dbReference>
<evidence type="ECO:0000256" key="5">
    <source>
        <dbReference type="ARBA" id="ARBA00023163"/>
    </source>
</evidence>
<dbReference type="SUPFAM" id="SSF88946">
    <property type="entry name" value="Sigma2 domain of RNA polymerase sigma factors"/>
    <property type="match status" value="1"/>
</dbReference>
<evidence type="ECO:0000313" key="9">
    <source>
        <dbReference type="EMBL" id="MCW3786789.1"/>
    </source>
</evidence>
<accession>A0AAE3M4L1</accession>
<evidence type="ECO:0000313" key="10">
    <source>
        <dbReference type="Proteomes" id="UP001209229"/>
    </source>
</evidence>
<name>A0AAE3M4L1_9BACT</name>
<dbReference type="AlphaFoldDB" id="A0AAE3M4L1"/>
<reference evidence="9" key="1">
    <citation type="submission" date="2022-10" db="EMBL/GenBank/DDBJ databases">
        <authorList>
            <person name="Yu W.X."/>
        </authorList>
    </citation>
    <scope>NUCLEOTIDE SEQUENCE</scope>
    <source>
        <strain evidence="9">AAT</strain>
    </source>
</reference>
<dbReference type="Gene3D" id="1.10.1740.10">
    <property type="match status" value="1"/>
</dbReference>
<keyword evidence="4 6" id="KW-0238">DNA-binding</keyword>
<dbReference type="Gene3D" id="1.10.10.10">
    <property type="entry name" value="Winged helix-like DNA-binding domain superfamily/Winged helix DNA-binding domain"/>
    <property type="match status" value="1"/>
</dbReference>
<dbReference type="CDD" id="cd06171">
    <property type="entry name" value="Sigma70_r4"/>
    <property type="match status" value="1"/>
</dbReference>
<dbReference type="EMBL" id="JAPDPJ010000019">
    <property type="protein sequence ID" value="MCW3786789.1"/>
    <property type="molecule type" value="Genomic_DNA"/>
</dbReference>
<sequence length="189" mass="22686">MDNKSLLVSLSKGDVNSFNRIYRDYYDRIYRFVYQTISNREDTEEIVQEVFIKIWDKKCELDPNKSFNSYIYTISKNCINDYLRRVLRSKKYIEEIISEFSLIDNQLEDIVNYRETEKVIKLLIDKLPAKRREAFELSRFNGKTYREISRIMNISENTVDTHIRKSLIWLRKGLVNLSSFLVLINSLLK</sequence>
<dbReference type="Pfam" id="PF08281">
    <property type="entry name" value="Sigma70_r4_2"/>
    <property type="match status" value="1"/>
</dbReference>
<keyword evidence="3 6" id="KW-0731">Sigma factor</keyword>
<dbReference type="InterPro" id="IPR036388">
    <property type="entry name" value="WH-like_DNA-bd_sf"/>
</dbReference>
<organism evidence="9 10">
    <name type="scientific">Plebeiibacterium sediminum</name>
    <dbReference type="NCBI Taxonomy" id="2992112"/>
    <lineage>
        <taxon>Bacteria</taxon>
        <taxon>Pseudomonadati</taxon>
        <taxon>Bacteroidota</taxon>
        <taxon>Bacteroidia</taxon>
        <taxon>Marinilabiliales</taxon>
        <taxon>Marinilabiliaceae</taxon>
        <taxon>Plebeiibacterium</taxon>
    </lineage>
</organism>
<keyword evidence="10" id="KW-1185">Reference proteome</keyword>
<keyword evidence="5 6" id="KW-0804">Transcription</keyword>
<dbReference type="PANTHER" id="PTHR43133:SF46">
    <property type="entry name" value="RNA POLYMERASE SIGMA-70 FACTOR ECF SUBFAMILY"/>
    <property type="match status" value="1"/>
</dbReference>
<dbReference type="InterPro" id="IPR013324">
    <property type="entry name" value="RNA_pol_sigma_r3/r4-like"/>
</dbReference>
<evidence type="ECO:0000256" key="4">
    <source>
        <dbReference type="ARBA" id="ARBA00023125"/>
    </source>
</evidence>
<dbReference type="NCBIfam" id="TIGR02937">
    <property type="entry name" value="sigma70-ECF"/>
    <property type="match status" value="1"/>
</dbReference>
<protein>
    <recommendedName>
        <fullName evidence="6">RNA polymerase sigma factor</fullName>
    </recommendedName>
</protein>
<comment type="caution">
    <text evidence="9">The sequence shown here is derived from an EMBL/GenBank/DDBJ whole genome shotgun (WGS) entry which is preliminary data.</text>
</comment>
<dbReference type="GO" id="GO:0006352">
    <property type="term" value="P:DNA-templated transcription initiation"/>
    <property type="evidence" value="ECO:0007669"/>
    <property type="project" value="InterPro"/>
</dbReference>
<evidence type="ECO:0000259" key="7">
    <source>
        <dbReference type="Pfam" id="PF04542"/>
    </source>
</evidence>
<gene>
    <name evidence="9" type="ORF">OM075_09940</name>
</gene>
<comment type="similarity">
    <text evidence="1 6">Belongs to the sigma-70 factor family. ECF subfamily.</text>
</comment>
<dbReference type="RefSeq" id="WP_301190354.1">
    <property type="nucleotide sequence ID" value="NZ_JAPDPJ010000019.1"/>
</dbReference>
<evidence type="ECO:0000256" key="2">
    <source>
        <dbReference type="ARBA" id="ARBA00023015"/>
    </source>
</evidence>
<dbReference type="InterPro" id="IPR014284">
    <property type="entry name" value="RNA_pol_sigma-70_dom"/>
</dbReference>
<dbReference type="GO" id="GO:0003677">
    <property type="term" value="F:DNA binding"/>
    <property type="evidence" value="ECO:0007669"/>
    <property type="project" value="UniProtKB-KW"/>
</dbReference>
<evidence type="ECO:0000256" key="1">
    <source>
        <dbReference type="ARBA" id="ARBA00010641"/>
    </source>
</evidence>
<keyword evidence="2 6" id="KW-0805">Transcription regulation</keyword>
<dbReference type="InterPro" id="IPR007627">
    <property type="entry name" value="RNA_pol_sigma70_r2"/>
</dbReference>
<dbReference type="Proteomes" id="UP001209229">
    <property type="component" value="Unassembled WGS sequence"/>
</dbReference>
<dbReference type="GO" id="GO:0016987">
    <property type="term" value="F:sigma factor activity"/>
    <property type="evidence" value="ECO:0007669"/>
    <property type="project" value="UniProtKB-KW"/>
</dbReference>
<dbReference type="InterPro" id="IPR000838">
    <property type="entry name" value="RNA_pol_sigma70_ECF_CS"/>
</dbReference>
<dbReference type="NCBIfam" id="TIGR02985">
    <property type="entry name" value="Sig70_bacteroi1"/>
    <property type="match status" value="1"/>
</dbReference>
<dbReference type="PROSITE" id="PS01063">
    <property type="entry name" value="SIGMA70_ECF"/>
    <property type="match status" value="1"/>
</dbReference>
<dbReference type="PANTHER" id="PTHR43133">
    <property type="entry name" value="RNA POLYMERASE ECF-TYPE SIGMA FACTO"/>
    <property type="match status" value="1"/>
</dbReference>
<dbReference type="InterPro" id="IPR039425">
    <property type="entry name" value="RNA_pol_sigma-70-like"/>
</dbReference>